<dbReference type="Proteomes" id="UP000694850">
    <property type="component" value="Unplaced"/>
</dbReference>
<feature type="coiled-coil region" evidence="4">
    <location>
        <begin position="163"/>
        <end position="260"/>
    </location>
</feature>
<dbReference type="AlphaFoldDB" id="A0A8B7AXL7"/>
<dbReference type="InterPro" id="IPR040455">
    <property type="entry name" value="Atg6_BARA"/>
</dbReference>
<dbReference type="GO" id="GO:0043548">
    <property type="term" value="F:phosphatidylinositol 3-kinase binding"/>
    <property type="evidence" value="ECO:0007669"/>
    <property type="project" value="TreeGrafter"/>
</dbReference>
<dbReference type="GO" id="GO:0000045">
    <property type="term" value="P:autophagosome assembly"/>
    <property type="evidence" value="ECO:0007669"/>
    <property type="project" value="TreeGrafter"/>
</dbReference>
<protein>
    <submittedName>
        <fullName evidence="9">Beclin-2</fullName>
    </submittedName>
</protein>
<dbReference type="OrthoDB" id="20368at2759"/>
<accession>A0A8B7AXL7</accession>
<keyword evidence="3 4" id="KW-0175">Coiled coil</keyword>
<dbReference type="GO" id="GO:0034272">
    <property type="term" value="C:phosphatidylinositol 3-kinase complex, class III, type II"/>
    <property type="evidence" value="ECO:0007669"/>
    <property type="project" value="TreeGrafter"/>
</dbReference>
<reference evidence="9" key="1">
    <citation type="submission" date="2025-08" db="UniProtKB">
        <authorList>
            <consortium name="RefSeq"/>
        </authorList>
    </citation>
    <scope>IDENTIFICATION</scope>
</reference>
<evidence type="ECO:0000256" key="1">
    <source>
        <dbReference type="ARBA" id="ARBA00005965"/>
    </source>
</evidence>
<evidence type="ECO:0000313" key="8">
    <source>
        <dbReference type="Proteomes" id="UP000694850"/>
    </source>
</evidence>
<dbReference type="InterPro" id="IPR007243">
    <property type="entry name" value="Atg6/Beclin"/>
</dbReference>
<dbReference type="GO" id="GO:0030674">
    <property type="term" value="F:protein-macromolecule adaptor activity"/>
    <property type="evidence" value="ECO:0007669"/>
    <property type="project" value="TreeGrafter"/>
</dbReference>
<evidence type="ECO:0000256" key="2">
    <source>
        <dbReference type="ARBA" id="ARBA00023006"/>
    </source>
</evidence>
<sequence length="435" mass="49623">MSSTRFICQCCSQPLKLNRSAGTVGLSTVHQLPASPLPLSPRKSEGTQEFDPTSRKETDTQTLQDGASYRPFLDDCTMSWETSISWENSDIFTLVGNVGAMRSLNSIQKTTVDIHDILSGEKDIDHPVCVECTDNLLKQLDTKLTITESKSQIYKRCLETRDLTTREDEMEMLQLEMKGLQLEEVRLVQELDNVNRNWKQVAGDLEEAQAETEALDQQEKQYQTDYSALKLQELELFDELMSLENRLQYAQIQLSRLTKNTIFHMVFDIRHESSLGIINNFKLGCLPTVPVSWSEINAAWGQTALLLLALSKKMGLEFQRYQLVPCGSHSYLKSLTDDSVELPLFCYGGQSVFLDNTFDLAMVAFLDCLQQFKEEAEKRGLRMPYRINVKRGQMEDPGAGGKYYSIRTLLNTEKQWTKALKYMLVNLKWGLLKVT</sequence>
<dbReference type="Gene3D" id="1.10.418.40">
    <property type="entry name" value="Autophagy protein 6/Beclin 1"/>
    <property type="match status" value="1"/>
</dbReference>
<proteinExistence type="inferred from homology"/>
<evidence type="ECO:0000259" key="7">
    <source>
        <dbReference type="Pfam" id="PF17675"/>
    </source>
</evidence>
<evidence type="ECO:0000256" key="3">
    <source>
        <dbReference type="ARBA" id="ARBA00023054"/>
    </source>
</evidence>
<dbReference type="PANTHER" id="PTHR12768:SF5">
    <property type="entry name" value="BECLIN-2"/>
    <property type="match status" value="1"/>
</dbReference>
<keyword evidence="2" id="KW-0072">Autophagy</keyword>
<comment type="similarity">
    <text evidence="1">Belongs to the beclin family.</text>
</comment>
<dbReference type="InterPro" id="IPR041691">
    <property type="entry name" value="Atg6/beclin_CC"/>
</dbReference>
<dbReference type="PANTHER" id="PTHR12768">
    <property type="entry name" value="BECLIN 1"/>
    <property type="match status" value="1"/>
</dbReference>
<gene>
    <name evidence="9" type="primary">BECN2</name>
</gene>
<keyword evidence="8" id="KW-1185">Reference proteome</keyword>
<feature type="domain" description="Atg6 BARA" evidence="6">
    <location>
        <begin position="257"/>
        <end position="432"/>
    </location>
</feature>
<organism evidence="8 9">
    <name type="scientific">Orycteropus afer afer</name>
    <dbReference type="NCBI Taxonomy" id="1230840"/>
    <lineage>
        <taxon>Eukaryota</taxon>
        <taxon>Metazoa</taxon>
        <taxon>Chordata</taxon>
        <taxon>Craniata</taxon>
        <taxon>Vertebrata</taxon>
        <taxon>Euteleostomi</taxon>
        <taxon>Mammalia</taxon>
        <taxon>Eutheria</taxon>
        <taxon>Afrotheria</taxon>
        <taxon>Tubulidentata</taxon>
        <taxon>Orycteropodidae</taxon>
        <taxon>Orycteropus</taxon>
    </lineage>
</organism>
<dbReference type="Pfam" id="PF17675">
    <property type="entry name" value="APG6_N"/>
    <property type="match status" value="1"/>
</dbReference>
<dbReference type="RefSeq" id="XP_007952705.1">
    <property type="nucleotide sequence ID" value="XM_007954514.1"/>
</dbReference>
<evidence type="ECO:0000313" key="9">
    <source>
        <dbReference type="RefSeq" id="XP_007952705.1"/>
    </source>
</evidence>
<dbReference type="GO" id="GO:0045324">
    <property type="term" value="P:late endosome to vacuole transport"/>
    <property type="evidence" value="ECO:0007669"/>
    <property type="project" value="TreeGrafter"/>
</dbReference>
<dbReference type="Pfam" id="PF04111">
    <property type="entry name" value="APG6"/>
    <property type="match status" value="1"/>
</dbReference>
<dbReference type="GO" id="GO:0000407">
    <property type="term" value="C:phagophore assembly site"/>
    <property type="evidence" value="ECO:0007669"/>
    <property type="project" value="TreeGrafter"/>
</dbReference>
<evidence type="ECO:0000259" key="6">
    <source>
        <dbReference type="Pfam" id="PF04111"/>
    </source>
</evidence>
<feature type="compositionally biased region" description="Basic and acidic residues" evidence="5">
    <location>
        <begin position="42"/>
        <end position="59"/>
    </location>
</feature>
<evidence type="ECO:0000256" key="4">
    <source>
        <dbReference type="SAM" id="Coils"/>
    </source>
</evidence>
<evidence type="ECO:0000256" key="5">
    <source>
        <dbReference type="SAM" id="MobiDB-lite"/>
    </source>
</evidence>
<dbReference type="GO" id="GO:0006995">
    <property type="term" value="P:cellular response to nitrogen starvation"/>
    <property type="evidence" value="ECO:0007669"/>
    <property type="project" value="TreeGrafter"/>
</dbReference>
<feature type="domain" description="Atg6/beclin coiled-coil" evidence="7">
    <location>
        <begin position="127"/>
        <end position="254"/>
    </location>
</feature>
<dbReference type="GO" id="GO:0000423">
    <property type="term" value="P:mitophagy"/>
    <property type="evidence" value="ECO:0007669"/>
    <property type="project" value="TreeGrafter"/>
</dbReference>
<feature type="region of interest" description="Disordered" evidence="5">
    <location>
        <begin position="32"/>
        <end position="62"/>
    </location>
</feature>
<dbReference type="InterPro" id="IPR038274">
    <property type="entry name" value="Atg6/Beclin_C_sf"/>
</dbReference>
<dbReference type="GO" id="GO:0034271">
    <property type="term" value="C:phosphatidylinositol 3-kinase complex, class III, type I"/>
    <property type="evidence" value="ECO:0007669"/>
    <property type="project" value="TreeGrafter"/>
</dbReference>
<name>A0A8B7AXL7_ORYAF</name>
<dbReference type="FunFam" id="1.10.418.40:FF:000001">
    <property type="entry name" value="beclin-1 isoform X1"/>
    <property type="match status" value="1"/>
</dbReference>